<accession>A0A091B2A8</accession>
<feature type="transmembrane region" description="Helical" evidence="6">
    <location>
        <begin position="84"/>
        <end position="107"/>
    </location>
</feature>
<keyword evidence="2" id="KW-1003">Cell membrane</keyword>
<dbReference type="PANTHER" id="PTHR39087:SF2">
    <property type="entry name" value="UPF0104 MEMBRANE PROTEIN MJ1595"/>
    <property type="match status" value="1"/>
</dbReference>
<feature type="transmembrane region" description="Helical" evidence="6">
    <location>
        <begin position="162"/>
        <end position="183"/>
    </location>
</feature>
<organism evidence="7 8">
    <name type="scientific">Arenimonas composti TR7-09 = DSM 18010</name>
    <dbReference type="NCBI Taxonomy" id="1121013"/>
    <lineage>
        <taxon>Bacteria</taxon>
        <taxon>Pseudomonadati</taxon>
        <taxon>Pseudomonadota</taxon>
        <taxon>Gammaproteobacteria</taxon>
        <taxon>Lysobacterales</taxon>
        <taxon>Lysobacteraceae</taxon>
        <taxon>Arenimonas</taxon>
    </lineage>
</organism>
<name>A0A091B2A8_9GAMM</name>
<dbReference type="Pfam" id="PF03706">
    <property type="entry name" value="LPG_synthase_TM"/>
    <property type="match status" value="1"/>
</dbReference>
<keyword evidence="5 6" id="KW-0472">Membrane</keyword>
<comment type="caution">
    <text evidence="7">The sequence shown here is derived from an EMBL/GenBank/DDBJ whole genome shotgun (WGS) entry which is preliminary data.</text>
</comment>
<reference evidence="7 8" key="1">
    <citation type="submission" date="2013-09" db="EMBL/GenBank/DDBJ databases">
        <title>Genome sequencing of Arenimonas composti.</title>
        <authorList>
            <person name="Chen F."/>
            <person name="Wang G."/>
        </authorList>
    </citation>
    <scope>NUCLEOTIDE SEQUENCE [LARGE SCALE GENOMIC DNA]</scope>
    <source>
        <strain evidence="7 8">TR7-09</strain>
    </source>
</reference>
<dbReference type="PANTHER" id="PTHR39087">
    <property type="entry name" value="UPF0104 MEMBRANE PROTEIN MJ1595"/>
    <property type="match status" value="1"/>
</dbReference>
<feature type="transmembrane region" description="Helical" evidence="6">
    <location>
        <begin position="203"/>
        <end position="225"/>
    </location>
</feature>
<proteinExistence type="predicted"/>
<keyword evidence="4 6" id="KW-1133">Transmembrane helix</keyword>
<dbReference type="InterPro" id="IPR022791">
    <property type="entry name" value="L-PG_synthase/AglD"/>
</dbReference>
<evidence type="ECO:0000256" key="5">
    <source>
        <dbReference type="ARBA" id="ARBA00023136"/>
    </source>
</evidence>
<gene>
    <name evidence="7" type="ORF">P873_02125</name>
</gene>
<evidence type="ECO:0000256" key="4">
    <source>
        <dbReference type="ARBA" id="ARBA00022989"/>
    </source>
</evidence>
<evidence type="ECO:0000313" key="7">
    <source>
        <dbReference type="EMBL" id="KFN45702.1"/>
    </source>
</evidence>
<dbReference type="STRING" id="1121013.GCA_000426365_00580"/>
<evidence type="ECO:0000256" key="6">
    <source>
        <dbReference type="SAM" id="Phobius"/>
    </source>
</evidence>
<dbReference type="AlphaFoldDB" id="A0A091B2A8"/>
<dbReference type="RefSeq" id="WP_051239411.1">
    <property type="nucleotide sequence ID" value="NZ_AUFF01000001.1"/>
</dbReference>
<keyword evidence="3 6" id="KW-0812">Transmembrane</keyword>
<sequence length="305" mass="31920">MPEAAGRWRPRLRRAFWLLFALLVAGLLARLAWRTDWPAVLAAAKTLPGWKLAAAVAVAFLGHATYGLLDLVGRRLTGHDLPRLRTWLTATSSYALNLNFGGLVGGVGMRLRLYGAQGLDGGDIARITAASIAGNWGGYALLLASLPLWAGPKVLARWLGQGGAIAASATAAVLVLLAVVASARRWRGRPRGHTLALPPPRALLMLLGAALGNWLLMAVALWLCLDGRADYATVLAVLLAGAIAAAVSHVPAGLGVLDAVVVATLAGGGAGREELIAAVLLYRAAYYLAPLLPALPAAIWLSRRR</sequence>
<feature type="transmembrane region" description="Helical" evidence="6">
    <location>
        <begin position="50"/>
        <end position="72"/>
    </location>
</feature>
<feature type="transmembrane region" description="Helical" evidence="6">
    <location>
        <begin position="232"/>
        <end position="255"/>
    </location>
</feature>
<dbReference type="EMBL" id="AWXU01000087">
    <property type="protein sequence ID" value="KFN45702.1"/>
    <property type="molecule type" value="Genomic_DNA"/>
</dbReference>
<dbReference type="OrthoDB" id="5998304at2"/>
<keyword evidence="8" id="KW-1185">Reference proteome</keyword>
<dbReference type="Proteomes" id="UP000029391">
    <property type="component" value="Unassembled WGS sequence"/>
</dbReference>
<feature type="transmembrane region" description="Helical" evidence="6">
    <location>
        <begin position="127"/>
        <end position="150"/>
    </location>
</feature>
<protein>
    <submittedName>
        <fullName evidence="7">Uncharacterized protein</fullName>
    </submittedName>
</protein>
<dbReference type="GO" id="GO:0005886">
    <property type="term" value="C:plasma membrane"/>
    <property type="evidence" value="ECO:0007669"/>
    <property type="project" value="UniProtKB-SubCell"/>
</dbReference>
<evidence type="ECO:0000256" key="2">
    <source>
        <dbReference type="ARBA" id="ARBA00022475"/>
    </source>
</evidence>
<dbReference type="eggNOG" id="COG0392">
    <property type="taxonomic scope" value="Bacteria"/>
</dbReference>
<feature type="transmembrane region" description="Helical" evidence="6">
    <location>
        <begin position="275"/>
        <end position="301"/>
    </location>
</feature>
<evidence type="ECO:0000313" key="8">
    <source>
        <dbReference type="Proteomes" id="UP000029391"/>
    </source>
</evidence>
<evidence type="ECO:0000256" key="1">
    <source>
        <dbReference type="ARBA" id="ARBA00004651"/>
    </source>
</evidence>
<evidence type="ECO:0000256" key="3">
    <source>
        <dbReference type="ARBA" id="ARBA00022692"/>
    </source>
</evidence>
<comment type="subcellular location">
    <subcellularLocation>
        <location evidence="1">Cell membrane</location>
        <topology evidence="1">Multi-pass membrane protein</topology>
    </subcellularLocation>
</comment>